<evidence type="ECO:0000313" key="3">
    <source>
        <dbReference type="EMBL" id="KAK3576341.1"/>
    </source>
</evidence>
<dbReference type="SUPFAM" id="SSF56994">
    <property type="entry name" value="Insulin-like"/>
    <property type="match status" value="1"/>
</dbReference>
<dbReference type="GO" id="GO:0005179">
    <property type="term" value="F:hormone activity"/>
    <property type="evidence" value="ECO:0007669"/>
    <property type="project" value="InterPro"/>
</dbReference>
<reference evidence="3" key="2">
    <citation type="journal article" date="2021" name="Genome Biol. Evol.">
        <title>Developing a high-quality reference genome for a parasitic bivalve with doubly uniparental inheritance (Bivalvia: Unionida).</title>
        <authorList>
            <person name="Smith C.H."/>
        </authorList>
    </citation>
    <scope>NUCLEOTIDE SEQUENCE</scope>
    <source>
        <strain evidence="3">CHS0354</strain>
        <tissue evidence="3">Mantle</tissue>
    </source>
</reference>
<sequence>MQNETLTLLVLCFVTIEFRSMFASIERTCSPLTINRGPDPRGICGRKMDETVKLLCGTFGYNAKSKRDTFQYKGTDFLSLQRFLIGKEEAHSYLVKRSNFYQQGIACECCYHKCRIAEILQHCL</sequence>
<dbReference type="Gene3D" id="1.10.100.10">
    <property type="entry name" value="Insulin-like"/>
    <property type="match status" value="1"/>
</dbReference>
<keyword evidence="1" id="KW-0732">Signal</keyword>
<dbReference type="GO" id="GO:0005576">
    <property type="term" value="C:extracellular region"/>
    <property type="evidence" value="ECO:0007669"/>
    <property type="project" value="InterPro"/>
</dbReference>
<evidence type="ECO:0000259" key="2">
    <source>
        <dbReference type="Pfam" id="PF00049"/>
    </source>
</evidence>
<evidence type="ECO:0000313" key="4">
    <source>
        <dbReference type="Proteomes" id="UP001195483"/>
    </source>
</evidence>
<keyword evidence="4" id="KW-1185">Reference proteome</keyword>
<protein>
    <recommendedName>
        <fullName evidence="2">Insulin-like domain-containing protein</fullName>
    </recommendedName>
</protein>
<gene>
    <name evidence="3" type="ORF">CHS0354_039275</name>
</gene>
<feature type="domain" description="Insulin-like" evidence="2">
    <location>
        <begin position="43"/>
        <end position="123"/>
    </location>
</feature>
<dbReference type="Pfam" id="PF00049">
    <property type="entry name" value="Insulin"/>
    <property type="match status" value="1"/>
</dbReference>
<comment type="caution">
    <text evidence="3">The sequence shown here is derived from an EMBL/GenBank/DDBJ whole genome shotgun (WGS) entry which is preliminary data.</text>
</comment>
<accession>A0AAE0RMM5</accession>
<organism evidence="3 4">
    <name type="scientific">Potamilus streckersoni</name>
    <dbReference type="NCBI Taxonomy" id="2493646"/>
    <lineage>
        <taxon>Eukaryota</taxon>
        <taxon>Metazoa</taxon>
        <taxon>Spiralia</taxon>
        <taxon>Lophotrochozoa</taxon>
        <taxon>Mollusca</taxon>
        <taxon>Bivalvia</taxon>
        <taxon>Autobranchia</taxon>
        <taxon>Heteroconchia</taxon>
        <taxon>Palaeoheterodonta</taxon>
        <taxon>Unionida</taxon>
        <taxon>Unionoidea</taxon>
        <taxon>Unionidae</taxon>
        <taxon>Ambleminae</taxon>
        <taxon>Lampsilini</taxon>
        <taxon>Potamilus</taxon>
    </lineage>
</organism>
<dbReference type="InterPro" id="IPR016179">
    <property type="entry name" value="Insulin-like"/>
</dbReference>
<dbReference type="AlphaFoldDB" id="A0AAE0RMM5"/>
<reference evidence="3" key="1">
    <citation type="journal article" date="2021" name="Genome Biol. Evol.">
        <title>A High-Quality Reference Genome for a Parasitic Bivalve with Doubly Uniparental Inheritance (Bivalvia: Unionida).</title>
        <authorList>
            <person name="Smith C.H."/>
        </authorList>
    </citation>
    <scope>NUCLEOTIDE SEQUENCE</scope>
    <source>
        <strain evidence="3">CHS0354</strain>
    </source>
</reference>
<dbReference type="EMBL" id="JAEAOA010002300">
    <property type="protein sequence ID" value="KAK3576341.1"/>
    <property type="molecule type" value="Genomic_DNA"/>
</dbReference>
<reference evidence="3" key="3">
    <citation type="submission" date="2023-05" db="EMBL/GenBank/DDBJ databases">
        <authorList>
            <person name="Smith C.H."/>
        </authorList>
    </citation>
    <scope>NUCLEOTIDE SEQUENCE</scope>
    <source>
        <strain evidence="3">CHS0354</strain>
        <tissue evidence="3">Mantle</tissue>
    </source>
</reference>
<evidence type="ECO:0000256" key="1">
    <source>
        <dbReference type="SAM" id="SignalP"/>
    </source>
</evidence>
<feature type="chain" id="PRO_5041903783" description="Insulin-like domain-containing protein" evidence="1">
    <location>
        <begin position="24"/>
        <end position="124"/>
    </location>
</feature>
<dbReference type="PIRSF" id="PIRSF018431">
    <property type="entry name" value="Molluscan_insulin_rel_peptide"/>
    <property type="match status" value="1"/>
</dbReference>
<dbReference type="InterPro" id="IPR036438">
    <property type="entry name" value="Insulin-like_sf"/>
</dbReference>
<dbReference type="Proteomes" id="UP001195483">
    <property type="component" value="Unassembled WGS sequence"/>
</dbReference>
<name>A0AAE0RMM5_9BIVA</name>
<proteinExistence type="predicted"/>
<feature type="signal peptide" evidence="1">
    <location>
        <begin position="1"/>
        <end position="23"/>
    </location>
</feature>